<feature type="compositionally biased region" description="Polar residues" evidence="1">
    <location>
        <begin position="32"/>
        <end position="42"/>
    </location>
</feature>
<feature type="compositionally biased region" description="Basic and acidic residues" evidence="1">
    <location>
        <begin position="111"/>
        <end position="120"/>
    </location>
</feature>
<keyword evidence="3" id="KW-1185">Reference proteome</keyword>
<comment type="caution">
    <text evidence="2">The sequence shown here is derived from an EMBL/GenBank/DDBJ whole genome shotgun (WGS) entry which is preliminary data.</text>
</comment>
<feature type="region of interest" description="Disordered" evidence="1">
    <location>
        <begin position="1"/>
        <end position="133"/>
    </location>
</feature>
<evidence type="ECO:0008006" key="4">
    <source>
        <dbReference type="Google" id="ProtNLM"/>
    </source>
</evidence>
<evidence type="ECO:0000256" key="1">
    <source>
        <dbReference type="SAM" id="MobiDB-lite"/>
    </source>
</evidence>
<name>A0A507EVM8_9FUNG</name>
<reference evidence="2 3" key="1">
    <citation type="journal article" date="2019" name="Sci. Rep.">
        <title>Comparative genomics of chytrid fungi reveal insights into the obligate biotrophic and pathogenic lifestyle of Synchytrium endobioticum.</title>
        <authorList>
            <person name="van de Vossenberg B.T.L.H."/>
            <person name="Warris S."/>
            <person name="Nguyen H.D.T."/>
            <person name="van Gent-Pelzer M.P.E."/>
            <person name="Joly D.L."/>
            <person name="van de Geest H.C."/>
            <person name="Bonants P.J.M."/>
            <person name="Smith D.S."/>
            <person name="Levesque C.A."/>
            <person name="van der Lee T.A.J."/>
        </authorList>
    </citation>
    <scope>NUCLEOTIDE SEQUENCE [LARGE SCALE GENOMIC DNA]</scope>
    <source>
        <strain evidence="2 3">CBS 675.73</strain>
    </source>
</reference>
<dbReference type="PANTHER" id="PTHR22028:SF9">
    <property type="entry name" value="SFI1 SPINDLE BODY DOMAIN-CONTAINING PROTEIN"/>
    <property type="match status" value="1"/>
</dbReference>
<feature type="compositionally biased region" description="Polar residues" evidence="1">
    <location>
        <begin position="97"/>
        <end position="109"/>
    </location>
</feature>
<dbReference type="InterPro" id="IPR052270">
    <property type="entry name" value="CACF_protein"/>
</dbReference>
<organism evidence="2 3">
    <name type="scientific">Chytriomyces confervae</name>
    <dbReference type="NCBI Taxonomy" id="246404"/>
    <lineage>
        <taxon>Eukaryota</taxon>
        <taxon>Fungi</taxon>
        <taxon>Fungi incertae sedis</taxon>
        <taxon>Chytridiomycota</taxon>
        <taxon>Chytridiomycota incertae sedis</taxon>
        <taxon>Chytridiomycetes</taxon>
        <taxon>Chytridiales</taxon>
        <taxon>Chytriomycetaceae</taxon>
        <taxon>Chytriomyces</taxon>
    </lineage>
</organism>
<dbReference type="Proteomes" id="UP000320333">
    <property type="component" value="Unassembled WGS sequence"/>
</dbReference>
<dbReference type="OrthoDB" id="2135006at2759"/>
<dbReference type="GO" id="GO:0019902">
    <property type="term" value="F:phosphatase binding"/>
    <property type="evidence" value="ECO:0007669"/>
    <property type="project" value="TreeGrafter"/>
</dbReference>
<accession>A0A507EVM8</accession>
<feature type="compositionally biased region" description="Polar residues" evidence="1">
    <location>
        <begin position="121"/>
        <end position="133"/>
    </location>
</feature>
<dbReference type="PANTHER" id="PTHR22028">
    <property type="entry name" value="SFI1 SPINDLE BODY DOMAIN-CONTAINING PROTEIN-RELATED"/>
    <property type="match status" value="1"/>
</dbReference>
<sequence>MNGPAVPGKEHEAQSSTVPQIERANGGAFSQAAGSSFVSVTGRNLWHKRKGRGRASNKTAADNSTSNESLTAPEILQASGPSEAFKSDELDPKHTTRPTANPSTHQPVHQPTHESSHDTSNDSSYDNKPTNQPIRNNIIKAAVSHWIRFTRVRIALRARNEKLKRDTLLQWRGYRLMRWRQNIRATVQHRMATCLVFWRVWNMRIQIAKLDQANMETAKSRGDFYLIVNSTLYSTLIDINDTANLTLVRTTLNYWLMYNDHRRIQNLKKRFALNSRESMLSTRVFKLWRDKFRFRRHIQLLDQQSIHCESARISKSHFSHWLSALRKRRELDAKVDRMKARLDRISLDQTFSAWKEFLRAMKRKHDMREIAEGHLLNHVRTVCMDRWKFRYASKIRQAELQQIAKSFCRNTKLKFVFQSWMKGAELSRQNRVNGSIAAAHQIIQLKKRTLQHLSILKGWRVKAEIFHDNLTAQQAFQHWKMRYHTSVHAREALILLPAVDHHKNQLLRQCLKSWIDYTNKEKSEKELERRAIEWDRKCILNSTFKHISRKYTFNAIKRKMEILAHENWKFSVLEKLFHHWMESCQERFRDRLHSKKIERFRKQLLTRRYFEALAKNADVAFMERQKEVLQAWQIYTSDRVMLKAQIDIRVSEIQSLLSAARVRRFFRQWIIYHGMMAAKALKKASADLICVDSTRRKAFGVWKSRLAQSLALKRNTSLADDHFNSRLMKCSFGRWLQPKGVNIDWKATYAARHITPVLHWSQTLSRSVFRAWRAQSKQEKQNAALLQEARGWKQEIFTRDGVMYWMLGADVVRKVREGYQAAESFRTNQLELKKVKKFALRWRAKTAASKKTSRRHGGYGHPPVQMYDSPAVWINNRVLEGGALIPKVTGSEGNYSIPATSLQHASIHVSRLNNGASHSSRPKPRKPAFLDDFLLPKR</sequence>
<evidence type="ECO:0000313" key="3">
    <source>
        <dbReference type="Proteomes" id="UP000320333"/>
    </source>
</evidence>
<gene>
    <name evidence="2" type="ORF">CcCBS67573_g07568</name>
</gene>
<feature type="compositionally biased region" description="Basic and acidic residues" evidence="1">
    <location>
        <begin position="85"/>
        <end position="94"/>
    </location>
</feature>
<proteinExistence type="predicted"/>
<feature type="compositionally biased region" description="Basic residues" evidence="1">
    <location>
        <begin position="45"/>
        <end position="55"/>
    </location>
</feature>
<dbReference type="AlphaFoldDB" id="A0A507EVM8"/>
<dbReference type="EMBL" id="QEAP01000406">
    <property type="protein sequence ID" value="TPX67276.1"/>
    <property type="molecule type" value="Genomic_DNA"/>
</dbReference>
<dbReference type="STRING" id="246404.A0A507EVM8"/>
<evidence type="ECO:0000313" key="2">
    <source>
        <dbReference type="EMBL" id="TPX67276.1"/>
    </source>
</evidence>
<feature type="compositionally biased region" description="Polar residues" evidence="1">
    <location>
        <begin position="56"/>
        <end position="70"/>
    </location>
</feature>
<protein>
    <recommendedName>
        <fullName evidence="4">Sfi1 spindle body domain-containing protein</fullName>
    </recommendedName>
</protein>